<dbReference type="InterPro" id="IPR023366">
    <property type="entry name" value="ATP_synth_asu-like_sf"/>
</dbReference>
<dbReference type="AlphaFoldDB" id="A0ABC8T3J0"/>
<dbReference type="PANTHER" id="PTHR21098:SF0">
    <property type="entry name" value="RIBOFLAVIN SYNTHASE"/>
    <property type="match status" value="1"/>
</dbReference>
<evidence type="ECO:0000313" key="6">
    <source>
        <dbReference type="Proteomes" id="UP001642360"/>
    </source>
</evidence>
<protein>
    <recommendedName>
        <fullName evidence="3">Lumazine-binding domain-containing protein</fullName>
    </recommendedName>
</protein>
<dbReference type="Gene3D" id="2.40.30.20">
    <property type="match status" value="1"/>
</dbReference>
<dbReference type="Proteomes" id="UP001642360">
    <property type="component" value="Unassembled WGS sequence"/>
</dbReference>
<feature type="repeat" description="Lumazine-binding" evidence="2">
    <location>
        <begin position="91"/>
        <end position="144"/>
    </location>
</feature>
<sequence>MNSVIITNNKGQRRNLHYRINKGAVTCITCDTHECVSYKMEHMKVDQKSRRCRKAETTNSAAAMENVLLDDSIVVNGTCLTGAEFDSKLSEFTGHVDGTGEIVGTEVEGDSLWVKVRTDKELLKYIVPKGFIAVDGTSLTVVNR</sequence>
<comment type="caution">
    <text evidence="4">The sequence shown here is derived from an EMBL/GenBank/DDBJ whole genome shotgun (WGS) entry which is preliminary data.</text>
</comment>
<reference evidence="4 6" key="1">
    <citation type="submission" date="2024-02" db="EMBL/GenBank/DDBJ databases">
        <authorList>
            <person name="Vignale AGUSTIN F."/>
            <person name="Sosa J E."/>
            <person name="Modenutti C."/>
        </authorList>
    </citation>
    <scope>NUCLEOTIDE SEQUENCE [LARGE SCALE GENOMIC DNA]</scope>
</reference>
<proteinExistence type="predicted"/>
<gene>
    <name evidence="4" type="ORF">ILEXP_LOCUS30841</name>
    <name evidence="5" type="ORF">ILEXP_LOCUS47498</name>
</gene>
<dbReference type="InterPro" id="IPR026017">
    <property type="entry name" value="Lumazine-bd_dom"/>
</dbReference>
<accession>A0ABC8T3J0</accession>
<dbReference type="Pfam" id="PF00677">
    <property type="entry name" value="Lum_binding"/>
    <property type="match status" value="1"/>
</dbReference>
<keyword evidence="1" id="KW-0677">Repeat</keyword>
<dbReference type="PANTHER" id="PTHR21098">
    <property type="entry name" value="RIBOFLAVIN SYNTHASE ALPHA CHAIN"/>
    <property type="match status" value="1"/>
</dbReference>
<dbReference type="SUPFAM" id="SSF63380">
    <property type="entry name" value="Riboflavin synthase domain-like"/>
    <property type="match status" value="1"/>
</dbReference>
<dbReference type="EMBL" id="CAUOFW020007091">
    <property type="protein sequence ID" value="CAK9177588.1"/>
    <property type="molecule type" value="Genomic_DNA"/>
</dbReference>
<dbReference type="PROSITE" id="PS51177">
    <property type="entry name" value="LUMAZINE_BIND"/>
    <property type="match status" value="1"/>
</dbReference>
<organism evidence="4 6">
    <name type="scientific">Ilex paraguariensis</name>
    <name type="common">yerba mate</name>
    <dbReference type="NCBI Taxonomy" id="185542"/>
    <lineage>
        <taxon>Eukaryota</taxon>
        <taxon>Viridiplantae</taxon>
        <taxon>Streptophyta</taxon>
        <taxon>Embryophyta</taxon>
        <taxon>Tracheophyta</taxon>
        <taxon>Spermatophyta</taxon>
        <taxon>Magnoliopsida</taxon>
        <taxon>eudicotyledons</taxon>
        <taxon>Gunneridae</taxon>
        <taxon>Pentapetalae</taxon>
        <taxon>asterids</taxon>
        <taxon>campanulids</taxon>
        <taxon>Aquifoliales</taxon>
        <taxon>Aquifoliaceae</taxon>
        <taxon>Ilex</taxon>
    </lineage>
</organism>
<evidence type="ECO:0000259" key="3">
    <source>
        <dbReference type="PROSITE" id="PS51177"/>
    </source>
</evidence>
<keyword evidence="6" id="KW-1185">Reference proteome</keyword>
<dbReference type="EMBL" id="CAUOFW020003785">
    <property type="protein sequence ID" value="CAK9162009.1"/>
    <property type="molecule type" value="Genomic_DNA"/>
</dbReference>
<evidence type="ECO:0000313" key="5">
    <source>
        <dbReference type="EMBL" id="CAK9177588.1"/>
    </source>
</evidence>
<name>A0ABC8T3J0_9AQUA</name>
<dbReference type="InterPro" id="IPR017938">
    <property type="entry name" value="Riboflavin_synthase-like_b-brl"/>
</dbReference>
<evidence type="ECO:0000256" key="2">
    <source>
        <dbReference type="PROSITE-ProRule" id="PRU00524"/>
    </source>
</evidence>
<feature type="domain" description="Lumazine-binding" evidence="3">
    <location>
        <begin position="91"/>
        <end position="144"/>
    </location>
</feature>
<evidence type="ECO:0000313" key="4">
    <source>
        <dbReference type="EMBL" id="CAK9162009.1"/>
    </source>
</evidence>
<evidence type="ECO:0000256" key="1">
    <source>
        <dbReference type="ARBA" id="ARBA00022737"/>
    </source>
</evidence>
<dbReference type="InterPro" id="IPR001783">
    <property type="entry name" value="Lumazine-bd"/>
</dbReference>